<dbReference type="Proteomes" id="UP001058974">
    <property type="component" value="Chromosome 2"/>
</dbReference>
<dbReference type="PANTHER" id="PTHR48154:SF1">
    <property type="entry name" value="PROTEIN, PUTATIVE-RELATED"/>
    <property type="match status" value="1"/>
</dbReference>
<name>A0A9D4Y7X2_PEA</name>
<feature type="compositionally biased region" description="Basic and acidic residues" evidence="1">
    <location>
        <begin position="414"/>
        <end position="423"/>
    </location>
</feature>
<feature type="region of interest" description="Disordered" evidence="1">
    <location>
        <begin position="391"/>
        <end position="423"/>
    </location>
</feature>
<protein>
    <recommendedName>
        <fullName evidence="2">DUF7745 domain-containing protein</fullName>
    </recommendedName>
</protein>
<accession>A0A9D4Y7X2</accession>
<sequence length="423" mass="47660">MRVGLKADVVYSFFDPEIGVLKDMIAFITPDHMGMFREAYGGILKMVFRLTNGDRSAIHTFLQFYDPSLRCFVFPDYLLGPLMEDYVGILGIQIRNQIHFCITKEEPNIAEISRALYLSQEVTERGLKEKGKLPGFHLSFLEAKAKEHVVLGDWKTVCALLAVSIYGIILFPNQKNFVDTNVIRVFAQRNPIPTLIGDVYYLVHNRNEKRRGGLVRCCAQLLYKWFMGYFPSRGAFVFLDHTVKWATKLMGLRAKDIAWTHNGGVGRDFICSCGSFPNVPLLGVQGCINCNSVLLKRQMGFAMEGPPLEREIQESFYFPVEGIIARARRIIPLHVARLRRYPTRCNKSKLMDPPNADILELKEKMGELINVMQGFALGQKALVEKVEKLERASAANSGNNQEGVSNNGLGSSRDGGDPRRKAS</sequence>
<dbReference type="AlphaFoldDB" id="A0A9D4Y7X2"/>
<evidence type="ECO:0000313" key="3">
    <source>
        <dbReference type="EMBL" id="KAI5433443.1"/>
    </source>
</evidence>
<dbReference type="EMBL" id="JAMSHJ010000002">
    <property type="protein sequence ID" value="KAI5433443.1"/>
    <property type="molecule type" value="Genomic_DNA"/>
</dbReference>
<evidence type="ECO:0000256" key="1">
    <source>
        <dbReference type="SAM" id="MobiDB-lite"/>
    </source>
</evidence>
<feature type="compositionally biased region" description="Polar residues" evidence="1">
    <location>
        <begin position="394"/>
        <end position="410"/>
    </location>
</feature>
<evidence type="ECO:0000259" key="2">
    <source>
        <dbReference type="Pfam" id="PF24924"/>
    </source>
</evidence>
<proteinExistence type="predicted"/>
<organism evidence="3 4">
    <name type="scientific">Pisum sativum</name>
    <name type="common">Garden pea</name>
    <name type="synonym">Lathyrus oleraceus</name>
    <dbReference type="NCBI Taxonomy" id="3888"/>
    <lineage>
        <taxon>Eukaryota</taxon>
        <taxon>Viridiplantae</taxon>
        <taxon>Streptophyta</taxon>
        <taxon>Embryophyta</taxon>
        <taxon>Tracheophyta</taxon>
        <taxon>Spermatophyta</taxon>
        <taxon>Magnoliopsida</taxon>
        <taxon>eudicotyledons</taxon>
        <taxon>Gunneridae</taxon>
        <taxon>Pentapetalae</taxon>
        <taxon>rosids</taxon>
        <taxon>fabids</taxon>
        <taxon>Fabales</taxon>
        <taxon>Fabaceae</taxon>
        <taxon>Papilionoideae</taxon>
        <taxon>50 kb inversion clade</taxon>
        <taxon>NPAAA clade</taxon>
        <taxon>Hologalegina</taxon>
        <taxon>IRL clade</taxon>
        <taxon>Fabeae</taxon>
        <taxon>Lathyrus</taxon>
    </lineage>
</organism>
<feature type="domain" description="DUF7745" evidence="2">
    <location>
        <begin position="21"/>
        <end position="318"/>
    </location>
</feature>
<dbReference type="Pfam" id="PF24924">
    <property type="entry name" value="DUF7745"/>
    <property type="match status" value="1"/>
</dbReference>
<gene>
    <name evidence="3" type="ORF">KIW84_020639</name>
</gene>
<dbReference type="InterPro" id="IPR056647">
    <property type="entry name" value="DUF7745"/>
</dbReference>
<dbReference type="PANTHER" id="PTHR48154">
    <property type="entry name" value="PROTEIN, PUTATIVE-RELATED"/>
    <property type="match status" value="1"/>
</dbReference>
<reference evidence="3 4" key="1">
    <citation type="journal article" date="2022" name="Nat. Genet.">
        <title>Improved pea reference genome and pan-genome highlight genomic features and evolutionary characteristics.</title>
        <authorList>
            <person name="Yang T."/>
            <person name="Liu R."/>
            <person name="Luo Y."/>
            <person name="Hu S."/>
            <person name="Wang D."/>
            <person name="Wang C."/>
            <person name="Pandey M.K."/>
            <person name="Ge S."/>
            <person name="Xu Q."/>
            <person name="Li N."/>
            <person name="Li G."/>
            <person name="Huang Y."/>
            <person name="Saxena R.K."/>
            <person name="Ji Y."/>
            <person name="Li M."/>
            <person name="Yan X."/>
            <person name="He Y."/>
            <person name="Liu Y."/>
            <person name="Wang X."/>
            <person name="Xiang C."/>
            <person name="Varshney R.K."/>
            <person name="Ding H."/>
            <person name="Gao S."/>
            <person name="Zong X."/>
        </authorList>
    </citation>
    <scope>NUCLEOTIDE SEQUENCE [LARGE SCALE GENOMIC DNA]</scope>
    <source>
        <strain evidence="3 4">cv. Zhongwan 6</strain>
    </source>
</reference>
<dbReference type="Gramene" id="Psat02G0063900-T1">
    <property type="protein sequence ID" value="KAI5433443.1"/>
    <property type="gene ID" value="KIW84_020639"/>
</dbReference>
<comment type="caution">
    <text evidence="3">The sequence shown here is derived from an EMBL/GenBank/DDBJ whole genome shotgun (WGS) entry which is preliminary data.</text>
</comment>
<keyword evidence="4" id="KW-1185">Reference proteome</keyword>
<evidence type="ECO:0000313" key="4">
    <source>
        <dbReference type="Proteomes" id="UP001058974"/>
    </source>
</evidence>